<dbReference type="GO" id="GO:0000723">
    <property type="term" value="P:telomere maintenance"/>
    <property type="evidence" value="ECO:0007669"/>
    <property type="project" value="TreeGrafter"/>
</dbReference>
<sequence>MDVDKIYEEKIRGKYKFPFFLKEKQTQIIENVMRGNHSVGILPTGYGKSICFQILPILHEEVFGQKKIALVFSPLKSLMYDQCAATTSQGISSICIVQRTDMSDETIEGIKKGLYSLVYLSPEILLKFKFWHEILVESAVYQEQICAIVIDEVHLLETWGEKFRTTFQRLGELRSHFTNVPFLLLTATCTDSMLQSILRKLYIQDPIIESLCPDRPNIFLKYKSEPGMEPLVEIKWYLDEIKEKGVGADKAILYVRSVTAVGTLFRDIMGNLRDDGYKDRTKRSQNRLVGEFHGALEDHDQKKILCSFLKPESPVRLLICTVAFGLGVNIPDIRYVIHWGACDSLLQYWQEVGRAGRDGQPSVAYYYAVRTSLIHVEDDMQKLCGNIKNGSAKCFRHGVLCVAF</sequence>
<name>A0A8S3RVQ9_MYTED</name>
<dbReference type="PANTHER" id="PTHR13710:SF157">
    <property type="entry name" value="DNA HELICASE"/>
    <property type="match status" value="1"/>
</dbReference>
<dbReference type="SUPFAM" id="SSF52540">
    <property type="entry name" value="P-loop containing nucleoside triphosphate hydrolases"/>
    <property type="match status" value="1"/>
</dbReference>
<dbReference type="Proteomes" id="UP000683360">
    <property type="component" value="Unassembled WGS sequence"/>
</dbReference>
<dbReference type="GO" id="GO:0009378">
    <property type="term" value="F:four-way junction helicase activity"/>
    <property type="evidence" value="ECO:0007669"/>
    <property type="project" value="TreeGrafter"/>
</dbReference>
<keyword evidence="2" id="KW-0547">Nucleotide-binding</keyword>
<evidence type="ECO:0000256" key="6">
    <source>
        <dbReference type="ARBA" id="ARBA00034617"/>
    </source>
</evidence>
<evidence type="ECO:0000313" key="10">
    <source>
        <dbReference type="EMBL" id="CAG2210815.1"/>
    </source>
</evidence>
<dbReference type="PROSITE" id="PS51192">
    <property type="entry name" value="HELICASE_ATP_BIND_1"/>
    <property type="match status" value="1"/>
</dbReference>
<dbReference type="AlphaFoldDB" id="A0A8S3RVQ9"/>
<keyword evidence="5" id="KW-0067">ATP-binding</keyword>
<comment type="caution">
    <text evidence="10">The sequence shown here is derived from an EMBL/GenBank/DDBJ whole genome shotgun (WGS) entry which is preliminary data.</text>
</comment>
<comment type="similarity">
    <text evidence="1">Belongs to the helicase family. RecQ subfamily.</text>
</comment>
<dbReference type="EC" id="5.6.2.4" evidence="7"/>
<dbReference type="GO" id="GO:0005737">
    <property type="term" value="C:cytoplasm"/>
    <property type="evidence" value="ECO:0007669"/>
    <property type="project" value="TreeGrafter"/>
</dbReference>
<dbReference type="NCBIfam" id="TIGR00614">
    <property type="entry name" value="recQ_fam"/>
    <property type="match status" value="1"/>
</dbReference>
<protein>
    <recommendedName>
        <fullName evidence="7">DNA 3'-5' helicase</fullName>
        <ecNumber evidence="7">5.6.2.4</ecNumber>
    </recommendedName>
</protein>
<dbReference type="GO" id="GO:0005694">
    <property type="term" value="C:chromosome"/>
    <property type="evidence" value="ECO:0007669"/>
    <property type="project" value="TreeGrafter"/>
</dbReference>
<proteinExistence type="inferred from homology"/>
<reference evidence="10" key="1">
    <citation type="submission" date="2021-03" db="EMBL/GenBank/DDBJ databases">
        <authorList>
            <person name="Bekaert M."/>
        </authorList>
    </citation>
    <scope>NUCLEOTIDE SEQUENCE</scope>
</reference>
<dbReference type="EMBL" id="CAJPWZ010001244">
    <property type="protein sequence ID" value="CAG2210815.1"/>
    <property type="molecule type" value="Genomic_DNA"/>
</dbReference>
<dbReference type="PANTHER" id="PTHR13710">
    <property type="entry name" value="DNA HELICASE RECQ FAMILY MEMBER"/>
    <property type="match status" value="1"/>
</dbReference>
<dbReference type="GO" id="GO:0016787">
    <property type="term" value="F:hydrolase activity"/>
    <property type="evidence" value="ECO:0007669"/>
    <property type="project" value="UniProtKB-KW"/>
</dbReference>
<accession>A0A8S3RVQ9</accession>
<dbReference type="OrthoDB" id="6086888at2759"/>
<dbReference type="SMART" id="SM00490">
    <property type="entry name" value="HELICc"/>
    <property type="match status" value="1"/>
</dbReference>
<keyword evidence="11" id="KW-1185">Reference proteome</keyword>
<feature type="domain" description="Helicase C-terminal" evidence="9">
    <location>
        <begin position="233"/>
        <end position="404"/>
    </location>
</feature>
<dbReference type="InterPro" id="IPR004589">
    <property type="entry name" value="DNA_helicase_ATP-dep_RecQ"/>
</dbReference>
<dbReference type="Pfam" id="PF00270">
    <property type="entry name" value="DEAD"/>
    <property type="match status" value="1"/>
</dbReference>
<dbReference type="GO" id="GO:0043138">
    <property type="term" value="F:3'-5' DNA helicase activity"/>
    <property type="evidence" value="ECO:0007669"/>
    <property type="project" value="UniProtKB-EC"/>
</dbReference>
<evidence type="ECO:0000256" key="2">
    <source>
        <dbReference type="ARBA" id="ARBA00022741"/>
    </source>
</evidence>
<evidence type="ECO:0000259" key="9">
    <source>
        <dbReference type="PROSITE" id="PS51194"/>
    </source>
</evidence>
<dbReference type="Pfam" id="PF00271">
    <property type="entry name" value="Helicase_C"/>
    <property type="match status" value="1"/>
</dbReference>
<gene>
    <name evidence="10" type="ORF">MEDL_24921</name>
</gene>
<dbReference type="InterPro" id="IPR001650">
    <property type="entry name" value="Helicase_C-like"/>
</dbReference>
<evidence type="ECO:0000256" key="3">
    <source>
        <dbReference type="ARBA" id="ARBA00022801"/>
    </source>
</evidence>
<evidence type="ECO:0000256" key="7">
    <source>
        <dbReference type="ARBA" id="ARBA00034808"/>
    </source>
</evidence>
<dbReference type="InterPro" id="IPR011545">
    <property type="entry name" value="DEAD/DEAH_box_helicase_dom"/>
</dbReference>
<dbReference type="GO" id="GO:0000724">
    <property type="term" value="P:double-strand break repair via homologous recombination"/>
    <property type="evidence" value="ECO:0007669"/>
    <property type="project" value="TreeGrafter"/>
</dbReference>
<dbReference type="InterPro" id="IPR027417">
    <property type="entry name" value="P-loop_NTPase"/>
</dbReference>
<comment type="catalytic activity">
    <reaction evidence="6">
        <text>Couples ATP hydrolysis with the unwinding of duplex DNA by translocating in the 3'-5' direction.</text>
        <dbReference type="EC" id="5.6.2.4"/>
    </reaction>
</comment>
<dbReference type="CDD" id="cd17920">
    <property type="entry name" value="DEXHc_RecQ"/>
    <property type="match status" value="1"/>
</dbReference>
<keyword evidence="4" id="KW-0347">Helicase</keyword>
<evidence type="ECO:0000313" key="11">
    <source>
        <dbReference type="Proteomes" id="UP000683360"/>
    </source>
</evidence>
<dbReference type="Gene3D" id="3.40.50.300">
    <property type="entry name" value="P-loop containing nucleotide triphosphate hydrolases"/>
    <property type="match status" value="2"/>
</dbReference>
<evidence type="ECO:0000259" key="8">
    <source>
        <dbReference type="PROSITE" id="PS51192"/>
    </source>
</evidence>
<feature type="domain" description="Helicase ATP-binding" evidence="8">
    <location>
        <begin position="29"/>
        <end position="207"/>
    </location>
</feature>
<evidence type="ECO:0000256" key="1">
    <source>
        <dbReference type="ARBA" id="ARBA00005446"/>
    </source>
</evidence>
<evidence type="ECO:0000256" key="5">
    <source>
        <dbReference type="ARBA" id="ARBA00022840"/>
    </source>
</evidence>
<dbReference type="GO" id="GO:0003676">
    <property type="term" value="F:nucleic acid binding"/>
    <property type="evidence" value="ECO:0007669"/>
    <property type="project" value="InterPro"/>
</dbReference>
<dbReference type="PROSITE" id="PS51194">
    <property type="entry name" value="HELICASE_CTER"/>
    <property type="match status" value="1"/>
</dbReference>
<dbReference type="GO" id="GO:0005654">
    <property type="term" value="C:nucleoplasm"/>
    <property type="evidence" value="ECO:0007669"/>
    <property type="project" value="TreeGrafter"/>
</dbReference>
<keyword evidence="3 10" id="KW-0378">Hydrolase</keyword>
<dbReference type="SMART" id="SM00487">
    <property type="entry name" value="DEXDc"/>
    <property type="match status" value="1"/>
</dbReference>
<dbReference type="InterPro" id="IPR014001">
    <property type="entry name" value="Helicase_ATP-bd"/>
</dbReference>
<dbReference type="GO" id="GO:0005524">
    <property type="term" value="F:ATP binding"/>
    <property type="evidence" value="ECO:0007669"/>
    <property type="project" value="UniProtKB-KW"/>
</dbReference>
<organism evidence="10 11">
    <name type="scientific">Mytilus edulis</name>
    <name type="common">Blue mussel</name>
    <dbReference type="NCBI Taxonomy" id="6550"/>
    <lineage>
        <taxon>Eukaryota</taxon>
        <taxon>Metazoa</taxon>
        <taxon>Spiralia</taxon>
        <taxon>Lophotrochozoa</taxon>
        <taxon>Mollusca</taxon>
        <taxon>Bivalvia</taxon>
        <taxon>Autobranchia</taxon>
        <taxon>Pteriomorphia</taxon>
        <taxon>Mytilida</taxon>
        <taxon>Mytiloidea</taxon>
        <taxon>Mytilidae</taxon>
        <taxon>Mytilinae</taxon>
        <taxon>Mytilus</taxon>
    </lineage>
</organism>
<evidence type="ECO:0000256" key="4">
    <source>
        <dbReference type="ARBA" id="ARBA00022806"/>
    </source>
</evidence>